<evidence type="ECO:0000313" key="2">
    <source>
        <dbReference type="Proteomes" id="UP000828048"/>
    </source>
</evidence>
<dbReference type="EMBL" id="CM037152">
    <property type="protein sequence ID" value="KAH7833577.1"/>
    <property type="molecule type" value="Genomic_DNA"/>
</dbReference>
<sequence length="81" mass="8961">MIEEGSDSVAEAKGAVLESLSSYGSYGLWLELILYFCLDEERRAAGAAGRVDKLQHLYAGFTVWLSRSEPTAEKEEPFTLT</sequence>
<evidence type="ECO:0000313" key="1">
    <source>
        <dbReference type="EMBL" id="KAH7833577.1"/>
    </source>
</evidence>
<organism evidence="1 2">
    <name type="scientific">Vaccinium darrowii</name>
    <dbReference type="NCBI Taxonomy" id="229202"/>
    <lineage>
        <taxon>Eukaryota</taxon>
        <taxon>Viridiplantae</taxon>
        <taxon>Streptophyta</taxon>
        <taxon>Embryophyta</taxon>
        <taxon>Tracheophyta</taxon>
        <taxon>Spermatophyta</taxon>
        <taxon>Magnoliopsida</taxon>
        <taxon>eudicotyledons</taxon>
        <taxon>Gunneridae</taxon>
        <taxon>Pentapetalae</taxon>
        <taxon>asterids</taxon>
        <taxon>Ericales</taxon>
        <taxon>Ericaceae</taxon>
        <taxon>Vaccinioideae</taxon>
        <taxon>Vaccinieae</taxon>
        <taxon>Vaccinium</taxon>
    </lineage>
</organism>
<protein>
    <submittedName>
        <fullName evidence="1">Uncharacterized protein</fullName>
    </submittedName>
</protein>
<accession>A0ACB7WYK4</accession>
<dbReference type="Proteomes" id="UP000828048">
    <property type="component" value="Chromosome 2"/>
</dbReference>
<keyword evidence="2" id="KW-1185">Reference proteome</keyword>
<comment type="caution">
    <text evidence="1">The sequence shown here is derived from an EMBL/GenBank/DDBJ whole genome shotgun (WGS) entry which is preliminary data.</text>
</comment>
<proteinExistence type="predicted"/>
<reference evidence="1 2" key="1">
    <citation type="journal article" date="2021" name="Hortic Res">
        <title>High-quality reference genome and annotation aids understanding of berry development for evergreen blueberry (Vaccinium darrowii).</title>
        <authorList>
            <person name="Yu J."/>
            <person name="Hulse-Kemp A.M."/>
            <person name="Babiker E."/>
            <person name="Staton M."/>
        </authorList>
    </citation>
    <scope>NUCLEOTIDE SEQUENCE [LARGE SCALE GENOMIC DNA]</scope>
    <source>
        <strain evidence="2">cv. NJ 8807/NJ 8810</strain>
        <tissue evidence="1">Young leaf</tissue>
    </source>
</reference>
<gene>
    <name evidence="1" type="ORF">Vadar_007788</name>
</gene>
<name>A0ACB7WYK4_9ERIC</name>